<evidence type="ECO:0000256" key="2">
    <source>
        <dbReference type="ARBA" id="ARBA00009137"/>
    </source>
</evidence>
<dbReference type="PANTHER" id="PTHR32024:SF2">
    <property type="entry name" value="TRK SYSTEM POTASSIUM UPTAKE PROTEIN TRKG-RELATED"/>
    <property type="match status" value="1"/>
</dbReference>
<accession>A0A1H9X0A9</accession>
<feature type="binding site" evidence="12">
    <location>
        <position position="444"/>
    </location>
    <ligand>
        <name>K(+)</name>
        <dbReference type="ChEBI" id="CHEBI:29103"/>
    </ligand>
</feature>
<protein>
    <submittedName>
        <fullName evidence="14">Trk system potassium uptake protein TrkH</fullName>
    </submittedName>
</protein>
<keyword evidence="3" id="KW-0813">Transport</keyword>
<evidence type="ECO:0000313" key="14">
    <source>
        <dbReference type="EMBL" id="SES39481.1"/>
    </source>
</evidence>
<evidence type="ECO:0000256" key="10">
    <source>
        <dbReference type="ARBA" id="ARBA00023065"/>
    </source>
</evidence>
<dbReference type="Proteomes" id="UP000182584">
    <property type="component" value="Unassembled WGS sequence"/>
</dbReference>
<feature type="transmembrane region" description="Helical" evidence="13">
    <location>
        <begin position="274"/>
        <end position="293"/>
    </location>
</feature>
<feature type="binding site" evidence="12">
    <location>
        <position position="445"/>
    </location>
    <ligand>
        <name>K(+)</name>
        <dbReference type="ChEBI" id="CHEBI:29103"/>
    </ligand>
</feature>
<comment type="similarity">
    <text evidence="2">Belongs to the TrkH potassium transport family.</text>
</comment>
<evidence type="ECO:0000256" key="12">
    <source>
        <dbReference type="PIRSR" id="PIRSR006247-1"/>
    </source>
</evidence>
<dbReference type="PIRSF" id="PIRSF006247">
    <property type="entry name" value="TrkH"/>
    <property type="match status" value="1"/>
</dbReference>
<feature type="transmembrane region" description="Helical" evidence="13">
    <location>
        <begin position="242"/>
        <end position="262"/>
    </location>
</feature>
<keyword evidence="4" id="KW-1003">Cell membrane</keyword>
<dbReference type="GO" id="GO:0005886">
    <property type="term" value="C:plasma membrane"/>
    <property type="evidence" value="ECO:0007669"/>
    <property type="project" value="UniProtKB-SubCell"/>
</dbReference>
<evidence type="ECO:0000256" key="13">
    <source>
        <dbReference type="SAM" id="Phobius"/>
    </source>
</evidence>
<dbReference type="EMBL" id="FOGJ01000038">
    <property type="protein sequence ID" value="SES39481.1"/>
    <property type="molecule type" value="Genomic_DNA"/>
</dbReference>
<feature type="binding site" evidence="12">
    <location>
        <position position="318"/>
    </location>
    <ligand>
        <name>K(+)</name>
        <dbReference type="ChEBI" id="CHEBI:29103"/>
    </ligand>
</feature>
<keyword evidence="8 12" id="KW-0630">Potassium</keyword>
<keyword evidence="7 13" id="KW-0812">Transmembrane</keyword>
<feature type="transmembrane region" description="Helical" evidence="13">
    <location>
        <begin position="186"/>
        <end position="209"/>
    </location>
</feature>
<feature type="transmembrane region" description="Helical" evidence="13">
    <location>
        <begin position="12"/>
        <end position="32"/>
    </location>
</feature>
<keyword evidence="11 13" id="KW-0472">Membrane</keyword>
<feature type="transmembrane region" description="Helical" evidence="13">
    <location>
        <begin position="336"/>
        <end position="354"/>
    </location>
</feature>
<feature type="binding site" evidence="12">
    <location>
        <position position="223"/>
    </location>
    <ligand>
        <name>K(+)</name>
        <dbReference type="ChEBI" id="CHEBI:29103"/>
    </ligand>
</feature>
<dbReference type="OrthoDB" id="9810952at2"/>
<feature type="transmembrane region" description="Helical" evidence="13">
    <location>
        <begin position="38"/>
        <end position="58"/>
    </location>
</feature>
<feature type="binding site" evidence="12">
    <location>
        <position position="319"/>
    </location>
    <ligand>
        <name>K(+)</name>
        <dbReference type="ChEBI" id="CHEBI:29103"/>
    </ligand>
</feature>
<dbReference type="InterPro" id="IPR004772">
    <property type="entry name" value="TrkH"/>
</dbReference>
<evidence type="ECO:0000256" key="11">
    <source>
        <dbReference type="ARBA" id="ARBA00023136"/>
    </source>
</evidence>
<evidence type="ECO:0000256" key="5">
    <source>
        <dbReference type="ARBA" id="ARBA00022519"/>
    </source>
</evidence>
<dbReference type="GO" id="GO:0015379">
    <property type="term" value="F:potassium:chloride symporter activity"/>
    <property type="evidence" value="ECO:0007669"/>
    <property type="project" value="InterPro"/>
</dbReference>
<evidence type="ECO:0000313" key="15">
    <source>
        <dbReference type="Proteomes" id="UP000182584"/>
    </source>
</evidence>
<name>A0A1H9X0A9_BUTFI</name>
<organism evidence="14 15">
    <name type="scientific">Butyrivibrio fibrisolvens</name>
    <dbReference type="NCBI Taxonomy" id="831"/>
    <lineage>
        <taxon>Bacteria</taxon>
        <taxon>Bacillati</taxon>
        <taxon>Bacillota</taxon>
        <taxon>Clostridia</taxon>
        <taxon>Lachnospirales</taxon>
        <taxon>Lachnospiraceae</taxon>
        <taxon>Butyrivibrio</taxon>
    </lineage>
</organism>
<proteinExistence type="inferred from homology"/>
<dbReference type="PANTHER" id="PTHR32024">
    <property type="entry name" value="TRK SYSTEM POTASSIUM UPTAKE PROTEIN TRKG-RELATED"/>
    <property type="match status" value="1"/>
</dbReference>
<evidence type="ECO:0000256" key="6">
    <source>
        <dbReference type="ARBA" id="ARBA00022538"/>
    </source>
</evidence>
<feature type="transmembrane region" description="Helical" evidence="13">
    <location>
        <begin position="215"/>
        <end position="235"/>
    </location>
</feature>
<evidence type="ECO:0000256" key="8">
    <source>
        <dbReference type="ARBA" id="ARBA00022958"/>
    </source>
</evidence>
<evidence type="ECO:0000256" key="4">
    <source>
        <dbReference type="ARBA" id="ARBA00022475"/>
    </source>
</evidence>
<feature type="transmembrane region" description="Helical" evidence="13">
    <location>
        <begin position="305"/>
        <end position="324"/>
    </location>
</feature>
<keyword evidence="10" id="KW-0406">Ion transport</keyword>
<keyword evidence="6" id="KW-0633">Potassium transport</keyword>
<reference evidence="14 15" key="1">
    <citation type="submission" date="2016-10" db="EMBL/GenBank/DDBJ databases">
        <authorList>
            <person name="de Groot N.N."/>
        </authorList>
    </citation>
    <scope>NUCLEOTIDE SEQUENCE [LARGE SCALE GENOMIC DNA]</scope>
    <source>
        <strain evidence="14 15">AR40</strain>
    </source>
</reference>
<dbReference type="AlphaFoldDB" id="A0A1H9X0A9"/>
<dbReference type="eggNOG" id="COG0168">
    <property type="taxonomic scope" value="Bacteria"/>
</dbReference>
<dbReference type="GO" id="GO:0046872">
    <property type="term" value="F:metal ion binding"/>
    <property type="evidence" value="ECO:0007669"/>
    <property type="project" value="UniProtKB-KW"/>
</dbReference>
<dbReference type="InterPro" id="IPR003445">
    <property type="entry name" value="Cat_transpt"/>
</dbReference>
<evidence type="ECO:0000256" key="9">
    <source>
        <dbReference type="ARBA" id="ARBA00022989"/>
    </source>
</evidence>
<comment type="subcellular location">
    <subcellularLocation>
        <location evidence="1">Cell inner membrane</location>
        <topology evidence="1">Multi-pass membrane protein</topology>
    </subcellularLocation>
</comment>
<evidence type="ECO:0000256" key="1">
    <source>
        <dbReference type="ARBA" id="ARBA00004429"/>
    </source>
</evidence>
<feature type="transmembrane region" description="Helical" evidence="13">
    <location>
        <begin position="136"/>
        <end position="156"/>
    </location>
</feature>
<evidence type="ECO:0000256" key="3">
    <source>
        <dbReference type="ARBA" id="ARBA00022448"/>
    </source>
</evidence>
<feature type="transmembrane region" description="Helical" evidence="13">
    <location>
        <begin position="70"/>
        <end position="91"/>
    </location>
</feature>
<feature type="binding site" evidence="12">
    <location>
        <position position="111"/>
    </location>
    <ligand>
        <name>K(+)</name>
        <dbReference type="ChEBI" id="CHEBI:29103"/>
    </ligand>
</feature>
<keyword evidence="9 13" id="KW-1133">Transmembrane helix</keyword>
<feature type="transmembrane region" description="Helical" evidence="13">
    <location>
        <begin position="399"/>
        <end position="418"/>
    </location>
</feature>
<keyword evidence="5" id="KW-0997">Cell inner membrane</keyword>
<keyword evidence="12" id="KW-0479">Metal-binding</keyword>
<sequence>MNFSVIRYILCMLVEFMAALLAVPTLVCLFYGEWKDALIFAVIALLCLSFGFVFGYLRKPVNRTFYAREGFVITALAWIILSLIGAVPFTVTGTIPNYLDAVFETVSGFTTTGATIMTDINSLTDMHKGVQFWRCFTHWVGGMGILVFMLAILPMAGGYSMHLMKAESPGPSVGKYAPKVKDTAKILYSIYIAITLTEMICLKLTGLSVYESMTLTFSTVGTGGFGLLGSSILEYSYATQTVIIVFMALCGVNFSVYYFLLTKKFKEAWHIDEMRWYFIIMFGASVLIAWNVVRNGVIGSFGEAFHHSLFTVTSIMTTTGFATLDYNVWPQFSRTMLFLLTCIGACAGSTGGGFKFSRIIILIRNAKNEVIKTIHPKSVQRVYMDDHVVEDTTVKGTNAYLAIYTIIFLTSFLLIAFFESFNVIDLEVFDFETNLTAVAATLNNVGPGLNMVGPTGGFSEFSWASKVVLIFDMLAGRLELMPVLILFYRKTWRR</sequence>
<evidence type="ECO:0000256" key="7">
    <source>
        <dbReference type="ARBA" id="ARBA00022692"/>
    </source>
</evidence>
<dbReference type="Pfam" id="PF02386">
    <property type="entry name" value="TrkH"/>
    <property type="match status" value="1"/>
</dbReference>
<feature type="binding site" evidence="12">
    <location>
        <position position="112"/>
    </location>
    <ligand>
        <name>K(+)</name>
        <dbReference type="ChEBI" id="CHEBI:29103"/>
    </ligand>
</feature>
<feature type="transmembrane region" description="Helical" evidence="13">
    <location>
        <begin position="467"/>
        <end position="488"/>
    </location>
</feature>
<gene>
    <name evidence="14" type="ORF">SAMN04487884_13821</name>
</gene>